<evidence type="ECO:0000256" key="1">
    <source>
        <dbReference type="SAM" id="MobiDB-lite"/>
    </source>
</evidence>
<reference evidence="2 3" key="4">
    <citation type="journal article" date="2009" name="Appl. Environ. Microbiol.">
        <title>Comparative genome-wide transcriptional profiling of Azorhizobium caulinodans ORS571 grown under free-living and symbiotic conditions.</title>
        <authorList>
            <person name="Tsukada S."/>
            <person name="Aono T."/>
            <person name="Akiba N."/>
            <person name="Lee KB."/>
            <person name="Liu CT."/>
            <person name="Toyazaki H."/>
            <person name="Oyaizu H."/>
        </authorList>
    </citation>
    <scope>NUCLEOTIDE SEQUENCE [LARGE SCALE GENOMIC DNA]</scope>
    <source>
        <strain evidence="3">ATCC 43989 / DSM 5975 / JCM 20966 / LMG 6465 / NBRC 14845 / NCIMB 13405 / ORS 571</strain>
    </source>
</reference>
<feature type="region of interest" description="Disordered" evidence="1">
    <location>
        <begin position="162"/>
        <end position="194"/>
    </location>
</feature>
<evidence type="ECO:0000313" key="2">
    <source>
        <dbReference type="EMBL" id="BAF86442.1"/>
    </source>
</evidence>
<reference evidence="2 3" key="5">
    <citation type="journal article" date="2010" name="Appl. Environ. Microbiol.">
        <title>phrR-like gene praR of Azorhizobium caulinodans ORS571 is essential for symbiosis with Sesbania rostrata and is involved in expression of reb genes.</title>
        <authorList>
            <person name="Akiba N."/>
            <person name="Aono T."/>
            <person name="Toyazaki H."/>
            <person name="Sato S."/>
            <person name="Oyaizu H."/>
        </authorList>
    </citation>
    <scope>NUCLEOTIDE SEQUENCE [LARGE SCALE GENOMIC DNA]</scope>
    <source>
        <strain evidence="3">ATCC 43989 / DSM 5975 / JCM 20966 / LMG 6465 / NBRC 14845 / NCIMB 13405 / ORS 571</strain>
    </source>
</reference>
<dbReference type="KEGG" id="azc:AZC_0444"/>
<reference evidence="3" key="2">
    <citation type="submission" date="2007-04" db="EMBL/GenBank/DDBJ databases">
        <title>Complete genome sequence of the nitrogen-fixing bacterium Azorhizobium caulinodans ORS571.</title>
        <authorList>
            <person name="Lee K.B."/>
            <person name="Backer P.D."/>
            <person name="Aono T."/>
            <person name="Liu C.T."/>
            <person name="Suzuki S."/>
            <person name="Suzuki T."/>
            <person name="Kaneko T."/>
            <person name="Yamada M."/>
            <person name="Tabata S."/>
            <person name="Kupfer D.M."/>
            <person name="Najar F.Z."/>
            <person name="Wiley G.B."/>
            <person name="Roe B."/>
            <person name="Binnewies T."/>
            <person name="Ussery D."/>
            <person name="Vereecke D."/>
            <person name="Gevers D."/>
            <person name="Holsters M."/>
            <person name="Oyaizu H."/>
        </authorList>
    </citation>
    <scope>NUCLEOTIDE SEQUENCE [LARGE SCALE GENOMIC DNA]</scope>
    <source>
        <strain evidence="3">ATCC 43989 / DSM 5975 / JCM 20966 / LMG 6465 / NBRC 14845 / NCIMB 13405 / ORS 571</strain>
    </source>
</reference>
<organism evidence="2 3">
    <name type="scientific">Azorhizobium caulinodans (strain ATCC 43989 / DSM 5975 / JCM 20966 / LMG 6465 / NBRC 14845 / NCIMB 13405 / ORS 571)</name>
    <dbReference type="NCBI Taxonomy" id="438753"/>
    <lineage>
        <taxon>Bacteria</taxon>
        <taxon>Pseudomonadati</taxon>
        <taxon>Pseudomonadota</taxon>
        <taxon>Alphaproteobacteria</taxon>
        <taxon>Hyphomicrobiales</taxon>
        <taxon>Xanthobacteraceae</taxon>
        <taxon>Azorhizobium</taxon>
    </lineage>
</organism>
<reference evidence="2 3" key="6">
    <citation type="journal article" date="2011" name="Appl. Environ. Microbiol.">
        <title>Involvement of the azorhizobial chromosome partition gene (parA) in the onset of bacteroid differentiation during Sesbania rostrata stem nodule development.</title>
        <authorList>
            <person name="Liu CT."/>
            <person name="Lee KB."/>
            <person name="Wang YS."/>
            <person name="Peng MH."/>
            <person name="Lee KT."/>
            <person name="Suzuki S."/>
            <person name="Suzuki T."/>
            <person name="Oyaizu H."/>
        </authorList>
    </citation>
    <scope>NUCLEOTIDE SEQUENCE [LARGE SCALE GENOMIC DNA]</scope>
    <source>
        <strain evidence="3">ATCC 43989 / DSM 5975 / JCM 20966 / LMG 6465 / NBRC 14845 / NCIMB 13405 / ORS 571</strain>
    </source>
</reference>
<feature type="compositionally biased region" description="Pro residues" evidence="1">
    <location>
        <begin position="183"/>
        <end position="194"/>
    </location>
</feature>
<dbReference type="eggNOG" id="COG5480">
    <property type="taxonomic scope" value="Bacteria"/>
</dbReference>
<sequence length="194" mass="21727">MVSDDPKHSAGMIRPFLHHLEYFRAIRMRMRARLPLLLALLGTVGLFSVVLPDPAAADFRLCNRTQSRVGVAIGYKEGENWATEGWWNIAANSCETLLRGDLVARFYYLYAVDYDQGGEWSGKAFMCTRDKEFTIRGVEDCLARGFDRTGFLEVDTKEQKGWTVQLTESNQTGTRPQGAASPAPMPPPAPPARR</sequence>
<gene>
    <name evidence="2" type="ordered locus">AZC_0444</name>
</gene>
<evidence type="ECO:0000313" key="3">
    <source>
        <dbReference type="Proteomes" id="UP000000270"/>
    </source>
</evidence>
<dbReference type="HOGENOM" id="CLU_120931_1_0_5"/>
<reference evidence="2 3" key="3">
    <citation type="journal article" date="2008" name="BMC Genomics">
        <title>The genome of the versatile nitrogen fixer Azorhizobium caulinodans ORS571.</title>
        <authorList>
            <person name="Lee KB."/>
            <person name="Backer P.D."/>
            <person name="Aono T."/>
            <person name="Liu CT."/>
            <person name="Suzuki S."/>
            <person name="Suzuki T."/>
            <person name="Kaneko T."/>
            <person name="Yamada M."/>
            <person name="Tabata S."/>
            <person name="Kupfer D.M."/>
            <person name="Najar F.Z."/>
            <person name="Wiley G.B."/>
            <person name="Roe B."/>
            <person name="Binnewies T.T."/>
            <person name="Ussery D.W."/>
            <person name="D'Haeze W."/>
            <person name="Herder J.D."/>
            <person name="Gevers D."/>
            <person name="Vereecke D."/>
            <person name="Holsters M."/>
            <person name="Oyaizu H."/>
        </authorList>
    </citation>
    <scope>NUCLEOTIDE SEQUENCE [LARGE SCALE GENOMIC DNA]</scope>
    <source>
        <strain evidence="3">ATCC 43989 / DSM 5975 / JCM 20966 / LMG 6465 / NBRC 14845 / NCIMB 13405 / ORS 571</strain>
    </source>
</reference>
<dbReference type="EMBL" id="AP009384">
    <property type="protein sequence ID" value="BAF86442.1"/>
    <property type="molecule type" value="Genomic_DNA"/>
</dbReference>
<dbReference type="Pfam" id="PF06282">
    <property type="entry name" value="DUF1036"/>
    <property type="match status" value="1"/>
</dbReference>
<name>A8ILY2_AZOC5</name>
<proteinExistence type="predicted"/>
<dbReference type="STRING" id="438753.AZC_0444"/>
<dbReference type="InterPro" id="IPR009380">
    <property type="entry name" value="DUF1036"/>
</dbReference>
<reference evidence="2 3" key="1">
    <citation type="journal article" date="2007" name="Appl. Environ. Microbiol.">
        <title>Rhizobial factors required for stem nodule maturation and maintenance in Sesbania rostrata-Azorhizobium caulinodans ORS571 symbiosis.</title>
        <authorList>
            <person name="Suzuki S."/>
            <person name="Aono T."/>
            <person name="Lee KB."/>
            <person name="Suzuki T."/>
            <person name="Liu CT."/>
            <person name="Miwa H."/>
            <person name="Wakao S."/>
            <person name="Iki T."/>
            <person name="Oyaizu H."/>
        </authorList>
    </citation>
    <scope>NUCLEOTIDE SEQUENCE [LARGE SCALE GENOMIC DNA]</scope>
    <source>
        <strain evidence="3">ATCC 43989 / DSM 5975 / JCM 20966 / LMG 6465 / NBRC 14845 / NCIMB 13405 / ORS 571</strain>
    </source>
</reference>
<protein>
    <submittedName>
        <fullName evidence="2">Uncharacterized protein</fullName>
    </submittedName>
</protein>
<dbReference type="AlphaFoldDB" id="A8ILY2"/>
<keyword evidence="3" id="KW-1185">Reference proteome</keyword>
<feature type="compositionally biased region" description="Polar residues" evidence="1">
    <location>
        <begin position="162"/>
        <end position="175"/>
    </location>
</feature>
<accession>A8ILY2</accession>
<dbReference type="Proteomes" id="UP000000270">
    <property type="component" value="Chromosome"/>
</dbReference>